<dbReference type="AlphaFoldDB" id="A0A0G4N554"/>
<dbReference type="EMBL" id="CVQH01026972">
    <property type="protein sequence ID" value="CRK41597.1"/>
    <property type="molecule type" value="Genomic_DNA"/>
</dbReference>
<protein>
    <submittedName>
        <fullName evidence="2">Uncharacterized protein</fullName>
    </submittedName>
</protein>
<accession>A0A0G4N554</accession>
<feature type="compositionally biased region" description="Polar residues" evidence="1">
    <location>
        <begin position="15"/>
        <end position="32"/>
    </location>
</feature>
<dbReference type="Proteomes" id="UP000044602">
    <property type="component" value="Unassembled WGS sequence"/>
</dbReference>
<dbReference type="STRING" id="100787.A0A0G4N554"/>
<proteinExistence type="predicted"/>
<reference evidence="2 3" key="1">
    <citation type="submission" date="2015-05" db="EMBL/GenBank/DDBJ databases">
        <authorList>
            <person name="Wang D.B."/>
            <person name="Wang M."/>
        </authorList>
    </citation>
    <scope>NUCLEOTIDE SEQUENCE [LARGE SCALE GENOMIC DNA]</scope>
    <source>
        <strain evidence="2">VL1</strain>
    </source>
</reference>
<feature type="compositionally biased region" description="Polar residues" evidence="1">
    <location>
        <begin position="181"/>
        <end position="217"/>
    </location>
</feature>
<organism evidence="2 3">
    <name type="scientific">Verticillium longisporum</name>
    <name type="common">Verticillium dahliae var. longisporum</name>
    <dbReference type="NCBI Taxonomy" id="100787"/>
    <lineage>
        <taxon>Eukaryota</taxon>
        <taxon>Fungi</taxon>
        <taxon>Dikarya</taxon>
        <taxon>Ascomycota</taxon>
        <taxon>Pezizomycotina</taxon>
        <taxon>Sordariomycetes</taxon>
        <taxon>Hypocreomycetidae</taxon>
        <taxon>Glomerellales</taxon>
        <taxon>Plectosphaerellaceae</taxon>
        <taxon>Verticillium</taxon>
    </lineage>
</organism>
<evidence type="ECO:0000313" key="2">
    <source>
        <dbReference type="EMBL" id="CRK41597.1"/>
    </source>
</evidence>
<evidence type="ECO:0000256" key="1">
    <source>
        <dbReference type="SAM" id="MobiDB-lite"/>
    </source>
</evidence>
<sequence>MSGAKGPRAADLKPQPQQSAGRALSVTTSPNDRQPPKSGKASKRKHQQDDKASNPVTKRKRPTTQQSSSAKPVDVDGNGDATQRTDASNLQSALLDEILALGGNEEDLELIGDLESESETEGLALDNRLADDSKLREDVRALASQLGLEGLDANVDEEEASEVEEARQDFKPGEPEDEAQAASSTIVSSRETHASATKDNGLRKQNSNLAQTGTQYS</sequence>
<keyword evidence="3" id="KW-1185">Reference proteome</keyword>
<gene>
    <name evidence="2" type="ORF">BN1708_008522</name>
</gene>
<feature type="compositionally biased region" description="Polar residues" evidence="1">
    <location>
        <begin position="80"/>
        <end position="89"/>
    </location>
</feature>
<feature type="region of interest" description="Disordered" evidence="1">
    <location>
        <begin position="151"/>
        <end position="217"/>
    </location>
</feature>
<feature type="region of interest" description="Disordered" evidence="1">
    <location>
        <begin position="1"/>
        <end position="89"/>
    </location>
</feature>
<feature type="compositionally biased region" description="Acidic residues" evidence="1">
    <location>
        <begin position="154"/>
        <end position="163"/>
    </location>
</feature>
<name>A0A0G4N554_VERLO</name>
<feature type="compositionally biased region" description="Basic and acidic residues" evidence="1">
    <location>
        <begin position="164"/>
        <end position="174"/>
    </location>
</feature>
<evidence type="ECO:0000313" key="3">
    <source>
        <dbReference type="Proteomes" id="UP000044602"/>
    </source>
</evidence>